<feature type="domain" description="Exocyst complex component EXOC6/Sec15 N-terminal" evidence="7">
    <location>
        <begin position="558"/>
        <end position="727"/>
    </location>
</feature>
<evidence type="ECO:0000256" key="5">
    <source>
        <dbReference type="SAM" id="SignalP"/>
    </source>
</evidence>
<evidence type="ECO:0000313" key="8">
    <source>
        <dbReference type="EMBL" id="KAH0912238.1"/>
    </source>
</evidence>
<dbReference type="PRINTS" id="PR00385">
    <property type="entry name" value="P450"/>
</dbReference>
<keyword evidence="2" id="KW-0813">Transport</keyword>
<protein>
    <recommendedName>
        <fullName evidence="10">Exocyst complex component</fullName>
    </recommendedName>
</protein>
<dbReference type="Pfam" id="PF04091">
    <property type="entry name" value="Sec15_C"/>
    <property type="match status" value="1"/>
</dbReference>
<evidence type="ECO:0000256" key="1">
    <source>
        <dbReference type="ARBA" id="ARBA00007944"/>
    </source>
</evidence>
<dbReference type="Gene3D" id="1.10.357.30">
    <property type="entry name" value="Exocyst complex subunit Sec15 C-terminal domain, N-terminal subdomain"/>
    <property type="match status" value="1"/>
</dbReference>
<dbReference type="InterPro" id="IPR042045">
    <property type="entry name" value="EXOC6/Sec15_C_dom1"/>
</dbReference>
<dbReference type="PRINTS" id="PR00463">
    <property type="entry name" value="EP450I"/>
</dbReference>
<keyword evidence="4" id="KW-0175">Coiled coil</keyword>
<dbReference type="SUPFAM" id="SSF48264">
    <property type="entry name" value="Cytochrome P450"/>
    <property type="match status" value="1"/>
</dbReference>
<dbReference type="InterPro" id="IPR048359">
    <property type="entry name" value="EXOC6_Sec15_N"/>
</dbReference>
<feature type="signal peptide" evidence="5">
    <location>
        <begin position="1"/>
        <end position="24"/>
    </location>
</feature>
<organism evidence="8 9">
    <name type="scientific">Brassica napus</name>
    <name type="common">Rape</name>
    <dbReference type="NCBI Taxonomy" id="3708"/>
    <lineage>
        <taxon>Eukaryota</taxon>
        <taxon>Viridiplantae</taxon>
        <taxon>Streptophyta</taxon>
        <taxon>Embryophyta</taxon>
        <taxon>Tracheophyta</taxon>
        <taxon>Spermatophyta</taxon>
        <taxon>Magnoliopsida</taxon>
        <taxon>eudicotyledons</taxon>
        <taxon>Gunneridae</taxon>
        <taxon>Pentapetalae</taxon>
        <taxon>rosids</taxon>
        <taxon>malvids</taxon>
        <taxon>Brassicales</taxon>
        <taxon>Brassicaceae</taxon>
        <taxon>Brassiceae</taxon>
        <taxon>Brassica</taxon>
    </lineage>
</organism>
<evidence type="ECO:0000313" key="9">
    <source>
        <dbReference type="Proteomes" id="UP000824890"/>
    </source>
</evidence>
<dbReference type="InterPro" id="IPR007225">
    <property type="entry name" value="EXOC6/Sec15"/>
</dbReference>
<dbReference type="PROSITE" id="PS00086">
    <property type="entry name" value="CYTOCHROME_P450"/>
    <property type="match status" value="1"/>
</dbReference>
<dbReference type="InterPro" id="IPR046361">
    <property type="entry name" value="EXOC6/Sec15_C"/>
</dbReference>
<dbReference type="EMBL" id="JAGKQM010000009">
    <property type="protein sequence ID" value="KAH0912238.1"/>
    <property type="molecule type" value="Genomic_DNA"/>
</dbReference>
<sequence length="1296" mass="147808">MELFIIFIFVPIFIFFIIPRQSSSDTGFKSYPIVGSIPGLVKNRHRFLDWTVETLSRCPTQTAVFRRPGKQQFVMTANPANVEYMLKTKFDNFPKGERFIEILEDFLGRGIFNSEGEMWWKQRKTARHEFSTKSLRDFVMTNVTLEINTRLVPVLAAAAATGKLLNLDDVLERFTFDNICKLAFNVDSACLGDDKAAGVEFMRAFDTASKIISQRFQSAFSYTWKIKKKLNIGSERLLRESIVTVHKFADDIVRHKIDQSNNNNNKNDDLLSRFISTEELNSPEKLRDNVIGFILAGRDTTSSALSWFFWLLSKHPHVENKIRQELNSIRARTGEAYGFEDLKLMNYLHAAITESLRLYPPIPLDTMSCLEDSVLPDGTFVGKAWGISYNAYAMGRMESIWGKDCDRFDPERWIDETNGGFRGESPYKFPVFHAGPRMCLGKEMAYIQMKSIVSAVLDRFVVEVPGKNERPEILLSVTIRIKGGLFVRISSSITLLFSSVFTVWNAFMEAKPKRRIVTENGDTGEDLVLATLIGNGDDVGPLVRHAFEMGRPEPLVHQLKNVARKKEAEIEDLCKTHYEEFIVAVDELRGVLVDAEELKSDLATDNFRLQEVGSALLVKLEELLESYAVKKNVTEAIKMSKICVQALELCVKCNSYVSEGQFYHALKTMDLIERNYLKIIPLKVLKLAIERRIPVIKSHIEKKVCSQFTEWLAHIRSSSKSIGQTAIGLIASARQREEEMLERQRKAEEQNTGGLGELAYTLDVEDSEQDSVLKFDLTPLYRAYHIHTILGVPERFRDYYYSNRQLQLDSDLEISYGQPFVESYQTFLAQIAGYFIVEDRVIRTAGDFLLADQVETMWETAIAKIVLVLENQFARMDSPTHLLLVKDYVTLLGATLRQYGYEVGPVLDALDKSRDKYHELLLEECRKQIVTAISEDSYQQMVIRKEADYENNVLSFNLQTSEIMPAFTYIAPFSSMVPDVCRIIRSYIKGSVDYLSYGVNTNFFSVLRKYLDKILIDVLNEVILETINNNSIGVAQAMQIAANISFLEKACDYFLRHAAQLCGIPSRSVEKPQASLAAKVVLKTSRDEAYHALLNVVNTKLDEFMKLPENINWITEEMPQGPHEYMNEVVIYLETVMSTAQQILPTDALYKVGVGAIEHISNSIVSTFLSDSIKRFNANAVSAINHDLRVIENFADERYHSTGLDEVYKEGSFRSYLVEVRQLINLLSSSQPENFMNPVIRERNYNTLDYKKVATICDKFKDSPDGIFGSLANRNTKLTAKKKSMDMLKKRLKEFN</sequence>
<evidence type="ECO:0000256" key="2">
    <source>
        <dbReference type="ARBA" id="ARBA00022448"/>
    </source>
</evidence>
<comment type="similarity">
    <text evidence="1">Belongs to the SEC15 family.</text>
</comment>
<gene>
    <name evidence="8" type="ORF">HID58_035559</name>
</gene>
<keyword evidence="9" id="KW-1185">Reference proteome</keyword>
<evidence type="ECO:0008006" key="10">
    <source>
        <dbReference type="Google" id="ProtNLM"/>
    </source>
</evidence>
<evidence type="ECO:0000259" key="6">
    <source>
        <dbReference type="Pfam" id="PF04091"/>
    </source>
</evidence>
<feature type="chain" id="PRO_5046851424" description="Exocyst complex component" evidence="5">
    <location>
        <begin position="25"/>
        <end position="1296"/>
    </location>
</feature>
<dbReference type="Pfam" id="PF20651">
    <property type="entry name" value="EXOC6_Sec15_N"/>
    <property type="match status" value="1"/>
</dbReference>
<accession>A0ABQ8C5E7</accession>
<dbReference type="Proteomes" id="UP000824890">
    <property type="component" value="Unassembled WGS sequence"/>
</dbReference>
<evidence type="ECO:0000256" key="4">
    <source>
        <dbReference type="ARBA" id="ARBA00023054"/>
    </source>
</evidence>
<evidence type="ECO:0000259" key="7">
    <source>
        <dbReference type="Pfam" id="PF20651"/>
    </source>
</evidence>
<dbReference type="InterPro" id="IPR002401">
    <property type="entry name" value="Cyt_P450_E_grp-I"/>
</dbReference>
<comment type="caution">
    <text evidence="8">The sequence shown here is derived from an EMBL/GenBank/DDBJ whole genome shotgun (WGS) entry which is preliminary data.</text>
</comment>
<dbReference type="InterPro" id="IPR017972">
    <property type="entry name" value="Cyt_P450_CS"/>
</dbReference>
<keyword evidence="5" id="KW-0732">Signal</keyword>
<dbReference type="InterPro" id="IPR036396">
    <property type="entry name" value="Cyt_P450_sf"/>
</dbReference>
<evidence type="ECO:0000256" key="3">
    <source>
        <dbReference type="ARBA" id="ARBA00022483"/>
    </source>
</evidence>
<dbReference type="Gene3D" id="1.20.58.670">
    <property type="entry name" value="Dsl1p vesicle tethering complex, Tip20p subunit, domain D"/>
    <property type="match status" value="1"/>
</dbReference>
<dbReference type="PANTHER" id="PTHR12702">
    <property type="entry name" value="SEC15"/>
    <property type="match status" value="1"/>
</dbReference>
<feature type="domain" description="Exocyst complex subunit EXOC6/Sec15 C-terminal" evidence="6">
    <location>
        <begin position="907"/>
        <end position="1259"/>
    </location>
</feature>
<proteinExistence type="inferred from homology"/>
<dbReference type="PANTHER" id="PTHR12702:SF0">
    <property type="entry name" value="EXOCYST COMPLEX COMPONENT 6"/>
    <property type="match status" value="1"/>
</dbReference>
<keyword evidence="3" id="KW-0268">Exocytosis</keyword>
<dbReference type="InterPro" id="IPR042044">
    <property type="entry name" value="EXOC6PINT-1/Sec15/Tip20_C_dom2"/>
</dbReference>
<dbReference type="CDD" id="cd11064">
    <property type="entry name" value="CYP86A"/>
    <property type="match status" value="1"/>
</dbReference>
<name>A0ABQ8C5E7_BRANA</name>
<dbReference type="Pfam" id="PF00067">
    <property type="entry name" value="p450"/>
    <property type="match status" value="1"/>
</dbReference>
<dbReference type="Gene3D" id="1.10.630.10">
    <property type="entry name" value="Cytochrome P450"/>
    <property type="match status" value="1"/>
</dbReference>
<dbReference type="InterPro" id="IPR001128">
    <property type="entry name" value="Cyt_P450"/>
</dbReference>
<reference evidence="8 9" key="1">
    <citation type="submission" date="2021-05" db="EMBL/GenBank/DDBJ databases">
        <title>Genome Assembly of Synthetic Allotetraploid Brassica napus Reveals Homoeologous Exchanges between Subgenomes.</title>
        <authorList>
            <person name="Davis J.T."/>
        </authorList>
    </citation>
    <scope>NUCLEOTIDE SEQUENCE [LARGE SCALE GENOMIC DNA]</scope>
    <source>
        <strain evidence="9">cv. Da-Ae</strain>
        <tissue evidence="8">Seedling</tissue>
    </source>
</reference>